<protein>
    <recommendedName>
        <fullName evidence="3">Letm1 RBD domain-containing protein</fullName>
    </recommendedName>
</protein>
<dbReference type="Gramene" id="CDF41393">
    <property type="protein sequence ID" value="CDF41393"/>
    <property type="gene ID" value="CHC_T00007984001"/>
</dbReference>
<feature type="compositionally biased region" description="Gly residues" evidence="1">
    <location>
        <begin position="319"/>
        <end position="334"/>
    </location>
</feature>
<dbReference type="Pfam" id="PF07766">
    <property type="entry name" value="LETM1_RBD"/>
    <property type="match status" value="1"/>
</dbReference>
<sequence>MTWKRLNGELVDGKGAEGVAGAAVDDAYERLSVQDPEKEFHLREEIGVLEKRLNESSKEREAVLRREDQLGLLIRAKDIRLMDDGVSALRRTLAVRVLQLEMQKIFASVAEEIEKSDVEMMMEQRVLVAEFGDLDERMATLELYIEQEEPLLIDDDIMGELAADIQDLKTRLGLDEPLYSAASLSWPQTRQFFASSAKKTREGAEFYSRGMRLFAGDMRFAMRLIRRAVLGYTPSPREIRTIRRTARDLLTLIPFTVVLIAPLTPVGHVLIFGFLQRYWPEFFPSTFSERRQAVMKRHEQYAKSLGAKENDSPDESGEEGGPGRKGSRGGGGGGGGRLAWLRKLLFFGVLANEAEENDSDTDEAGKGTSATSRNGVDTGEKLPGVDKNGLTKEGETSRDGQSRSVALSDLAESAMDVDQKARKKRSSMALEELHLAD</sequence>
<dbReference type="GO" id="GO:0043022">
    <property type="term" value="F:ribosome binding"/>
    <property type="evidence" value="ECO:0007669"/>
    <property type="project" value="InterPro"/>
</dbReference>
<evidence type="ECO:0000259" key="3">
    <source>
        <dbReference type="Pfam" id="PF07766"/>
    </source>
</evidence>
<feature type="transmembrane region" description="Helical" evidence="2">
    <location>
        <begin position="249"/>
        <end position="275"/>
    </location>
</feature>
<feature type="domain" description="Letm1 RBD" evidence="3">
    <location>
        <begin position="237"/>
        <end position="300"/>
    </location>
</feature>
<dbReference type="GeneID" id="17319422"/>
<organism evidence="4 5">
    <name type="scientific">Chondrus crispus</name>
    <name type="common">Carrageen Irish moss</name>
    <name type="synonym">Polymorpha crispa</name>
    <dbReference type="NCBI Taxonomy" id="2769"/>
    <lineage>
        <taxon>Eukaryota</taxon>
        <taxon>Rhodophyta</taxon>
        <taxon>Florideophyceae</taxon>
        <taxon>Rhodymeniophycidae</taxon>
        <taxon>Gigartinales</taxon>
        <taxon>Gigartinaceae</taxon>
        <taxon>Chondrus</taxon>
    </lineage>
</organism>
<dbReference type="OrthoDB" id="275278at2759"/>
<dbReference type="PhylomeDB" id="R7QUP8"/>
<evidence type="ECO:0000313" key="4">
    <source>
        <dbReference type="EMBL" id="CDF41393.1"/>
    </source>
</evidence>
<gene>
    <name evidence="4" type="ORF">CHC_T00007984001</name>
</gene>
<keyword evidence="2" id="KW-0472">Membrane</keyword>
<dbReference type="KEGG" id="ccp:CHC_T00007984001"/>
<name>R7QUP8_CHOCR</name>
<feature type="compositionally biased region" description="Basic and acidic residues" evidence="1">
    <location>
        <begin position="378"/>
        <end position="401"/>
    </location>
</feature>
<proteinExistence type="predicted"/>
<evidence type="ECO:0000256" key="2">
    <source>
        <dbReference type="SAM" id="Phobius"/>
    </source>
</evidence>
<evidence type="ECO:0000256" key="1">
    <source>
        <dbReference type="SAM" id="MobiDB-lite"/>
    </source>
</evidence>
<reference evidence="5" key="1">
    <citation type="journal article" date="2013" name="Proc. Natl. Acad. Sci. U.S.A.">
        <title>Genome structure and metabolic features in the red seaweed Chondrus crispus shed light on evolution of the Archaeplastida.</title>
        <authorList>
            <person name="Collen J."/>
            <person name="Porcel B."/>
            <person name="Carre W."/>
            <person name="Ball S.G."/>
            <person name="Chaparro C."/>
            <person name="Tonon T."/>
            <person name="Barbeyron T."/>
            <person name="Michel G."/>
            <person name="Noel B."/>
            <person name="Valentin K."/>
            <person name="Elias M."/>
            <person name="Artiguenave F."/>
            <person name="Arun A."/>
            <person name="Aury J.M."/>
            <person name="Barbosa-Neto J.F."/>
            <person name="Bothwell J.H."/>
            <person name="Bouget F.Y."/>
            <person name="Brillet L."/>
            <person name="Cabello-Hurtado F."/>
            <person name="Capella-Gutierrez S."/>
            <person name="Charrier B."/>
            <person name="Cladiere L."/>
            <person name="Cock J.M."/>
            <person name="Coelho S.M."/>
            <person name="Colleoni C."/>
            <person name="Czjzek M."/>
            <person name="Da Silva C."/>
            <person name="Delage L."/>
            <person name="Denoeud F."/>
            <person name="Deschamps P."/>
            <person name="Dittami S.M."/>
            <person name="Gabaldon T."/>
            <person name="Gachon C.M."/>
            <person name="Groisillier A."/>
            <person name="Herve C."/>
            <person name="Jabbari K."/>
            <person name="Katinka M."/>
            <person name="Kloareg B."/>
            <person name="Kowalczyk N."/>
            <person name="Labadie K."/>
            <person name="Leblanc C."/>
            <person name="Lopez P.J."/>
            <person name="McLachlan D.H."/>
            <person name="Meslet-Cladiere L."/>
            <person name="Moustafa A."/>
            <person name="Nehr Z."/>
            <person name="Nyvall Collen P."/>
            <person name="Panaud O."/>
            <person name="Partensky F."/>
            <person name="Poulain J."/>
            <person name="Rensing S.A."/>
            <person name="Rousvoal S."/>
            <person name="Samson G."/>
            <person name="Symeonidi A."/>
            <person name="Weissenbach J."/>
            <person name="Zambounis A."/>
            <person name="Wincker P."/>
            <person name="Boyen C."/>
        </authorList>
    </citation>
    <scope>NUCLEOTIDE SEQUENCE [LARGE SCALE GENOMIC DNA]</scope>
    <source>
        <strain evidence="5">cv. Stackhouse</strain>
    </source>
</reference>
<feature type="region of interest" description="Disordered" evidence="1">
    <location>
        <begin position="304"/>
        <end position="334"/>
    </location>
</feature>
<dbReference type="RefSeq" id="XP_005711687.1">
    <property type="nucleotide sequence ID" value="XM_005711630.1"/>
</dbReference>
<keyword evidence="5" id="KW-1185">Reference proteome</keyword>
<keyword evidence="2" id="KW-0812">Transmembrane</keyword>
<dbReference type="InterPro" id="IPR033122">
    <property type="entry name" value="LETM1-like_RBD"/>
</dbReference>
<accession>R7QUP8</accession>
<evidence type="ECO:0000313" key="5">
    <source>
        <dbReference type="Proteomes" id="UP000012073"/>
    </source>
</evidence>
<dbReference type="EMBL" id="HG002370">
    <property type="protein sequence ID" value="CDF41393.1"/>
    <property type="molecule type" value="Genomic_DNA"/>
</dbReference>
<keyword evidence="2" id="KW-1133">Transmembrane helix</keyword>
<dbReference type="AlphaFoldDB" id="R7QUP8"/>
<dbReference type="Proteomes" id="UP000012073">
    <property type="component" value="Unassembled WGS sequence"/>
</dbReference>
<feature type="region of interest" description="Disordered" evidence="1">
    <location>
        <begin position="356"/>
        <end position="437"/>
    </location>
</feature>